<evidence type="ECO:0000256" key="1">
    <source>
        <dbReference type="ARBA" id="ARBA00008361"/>
    </source>
</evidence>
<feature type="region of interest" description="Disordered" evidence="4">
    <location>
        <begin position="264"/>
        <end position="298"/>
    </location>
</feature>
<keyword evidence="2" id="KW-0489">Methyltransferase</keyword>
<dbReference type="Pfam" id="PF08241">
    <property type="entry name" value="Methyltransf_11"/>
    <property type="match status" value="1"/>
</dbReference>
<feature type="compositionally biased region" description="Low complexity" evidence="4">
    <location>
        <begin position="276"/>
        <end position="286"/>
    </location>
</feature>
<comment type="similarity">
    <text evidence="1">Belongs to the methyltransferase superfamily.</text>
</comment>
<dbReference type="Gene3D" id="3.40.50.150">
    <property type="entry name" value="Vaccinia Virus protein VP39"/>
    <property type="match status" value="1"/>
</dbReference>
<dbReference type="InterPro" id="IPR051052">
    <property type="entry name" value="Diverse_substrate_MTase"/>
</dbReference>
<sequence length="843" mass="92053">MDKKKDSPPSDKKKSTTTTTTKTTKHEEKKDENILVKAAHSIRDKVHGLTDEVKDKAHHLTHSDDSKKDKDHKKSDTKLKASSKIPKSSDKDSSDDEKDKDPTAPPGSSDDKKSSTGLPSSDKPPGDKAAGDAAPSSKPPPSKSPGLPSGGGGDTDAASSAPTPSKPASKATEPPSGGDSKPPGEKKGDTPAASSDAPGNAGASKFSGEPSSEQKPAPSASPDVANKSPAGSNSNDKVHISFDGIQTVDDLLERIDQAIESAQIIVDDGTKKTQGEKPTAAAPADAGAEKKPAEDEPIRVKFNEVRNMEDLLSLVNNQPGHRKVVLEDAPGQSNTVSIKKNSTQSVGDSKDKNATTTVKKEETPSSTKVEKTEETPTSTSKTTEKKEETPSSATKTTEKKEETPSSATKTTEKKEETPNSATKTTEKKEETPTSSSTTKKEETPSSSTKVETTSTPTSSETTVKTTDKSPQSNDASSPEGDQIHVNIENIQSVDDLLDRVDEAVQKVPVIIDTKPRPSPNSSEHKEDDQADKKDDSAALKFQKKDTETKQDSDGKTVTKEEVKTEEDPDGKNIHFIVMSKRFFEGAQHAARYAATRPSYPPVLMKKIVDFLSIKYKGTFDYAADVGCGSGQSTELLSPYFKKVYGYDVSENQIREARAKNKILNIEYKVSSNNAIPHEKQSLCLITAAQAAHWFDLKQFYSEVHRTLKPMGVLAVYGYALPEVANKQYLHLNDVIQRFYQKMIPYFPPDRAQIDNRYADIILPFEEKIRDESVKIEYEWNLDRFVAYVSSWSGYVNYMRKYPDRDVLIDFREELAKAMKSGGETELLKIEFPVFALLGRKTTT</sequence>
<dbReference type="PANTHER" id="PTHR44942:SF4">
    <property type="entry name" value="METHYLTRANSFERASE TYPE 11 DOMAIN-CONTAINING PROTEIN"/>
    <property type="match status" value="1"/>
</dbReference>
<comment type="caution">
    <text evidence="6">The sequence shown here is derived from an EMBL/GenBank/DDBJ whole genome shotgun (WGS) entry which is preliminary data.</text>
</comment>
<feature type="region of interest" description="Disordered" evidence="4">
    <location>
        <begin position="316"/>
        <end position="488"/>
    </location>
</feature>
<feature type="compositionally biased region" description="Low complexity" evidence="4">
    <location>
        <begin position="155"/>
        <end position="172"/>
    </location>
</feature>
<feature type="compositionally biased region" description="Polar residues" evidence="4">
    <location>
        <begin position="331"/>
        <end position="347"/>
    </location>
</feature>
<feature type="region of interest" description="Disordered" evidence="4">
    <location>
        <begin position="1"/>
        <end position="240"/>
    </location>
</feature>
<dbReference type="EMBL" id="CAJNOR010000049">
    <property type="protein sequence ID" value="CAF0773023.1"/>
    <property type="molecule type" value="Genomic_DNA"/>
</dbReference>
<feature type="region of interest" description="Disordered" evidence="4">
    <location>
        <begin position="508"/>
        <end position="566"/>
    </location>
</feature>
<gene>
    <name evidence="6" type="ORF">XAT740_LOCUS1553</name>
</gene>
<keyword evidence="3" id="KW-0808">Transferase</keyword>
<dbReference type="InterPro" id="IPR013216">
    <property type="entry name" value="Methyltransf_11"/>
</dbReference>
<feature type="compositionally biased region" description="Basic and acidic residues" evidence="4">
    <location>
        <begin position="61"/>
        <end position="79"/>
    </location>
</feature>
<accession>A0A813QVH8</accession>
<evidence type="ECO:0000256" key="2">
    <source>
        <dbReference type="ARBA" id="ARBA00022603"/>
    </source>
</evidence>
<feature type="compositionally biased region" description="Basic and acidic residues" evidence="4">
    <location>
        <begin position="24"/>
        <end position="34"/>
    </location>
</feature>
<dbReference type="CDD" id="cd02440">
    <property type="entry name" value="AdoMet_MTases"/>
    <property type="match status" value="1"/>
</dbReference>
<feature type="compositionally biased region" description="Basic and acidic residues" evidence="4">
    <location>
        <begin position="1"/>
        <end position="14"/>
    </location>
</feature>
<feature type="compositionally biased region" description="Basic and acidic residues" evidence="4">
    <location>
        <begin position="41"/>
        <end position="55"/>
    </location>
</feature>
<dbReference type="SUPFAM" id="SSF53335">
    <property type="entry name" value="S-adenosyl-L-methionine-dependent methyltransferases"/>
    <property type="match status" value="1"/>
</dbReference>
<dbReference type="PANTHER" id="PTHR44942">
    <property type="entry name" value="METHYLTRANSF_11 DOMAIN-CONTAINING PROTEIN"/>
    <property type="match status" value="1"/>
</dbReference>
<evidence type="ECO:0000313" key="6">
    <source>
        <dbReference type="EMBL" id="CAF0773023.1"/>
    </source>
</evidence>
<feature type="compositionally biased region" description="Low complexity" evidence="4">
    <location>
        <begin position="444"/>
        <end position="464"/>
    </location>
</feature>
<dbReference type="GO" id="GO:0008757">
    <property type="term" value="F:S-adenosylmethionine-dependent methyltransferase activity"/>
    <property type="evidence" value="ECO:0007669"/>
    <property type="project" value="InterPro"/>
</dbReference>
<dbReference type="AlphaFoldDB" id="A0A813QVH8"/>
<evidence type="ECO:0000256" key="3">
    <source>
        <dbReference type="ARBA" id="ARBA00022679"/>
    </source>
</evidence>
<feature type="compositionally biased region" description="Basic and acidic residues" evidence="4">
    <location>
        <begin position="87"/>
        <end position="102"/>
    </location>
</feature>
<feature type="compositionally biased region" description="Basic and acidic residues" evidence="4">
    <location>
        <begin position="522"/>
        <end position="562"/>
    </location>
</feature>
<reference evidence="6" key="1">
    <citation type="submission" date="2021-02" db="EMBL/GenBank/DDBJ databases">
        <authorList>
            <person name="Nowell W R."/>
        </authorList>
    </citation>
    <scope>NUCLEOTIDE SEQUENCE</scope>
</reference>
<evidence type="ECO:0000259" key="5">
    <source>
        <dbReference type="Pfam" id="PF08241"/>
    </source>
</evidence>
<feature type="compositionally biased region" description="Basic and acidic residues" evidence="4">
    <location>
        <begin position="348"/>
        <end position="374"/>
    </location>
</feature>
<dbReference type="InterPro" id="IPR029063">
    <property type="entry name" value="SAM-dependent_MTases_sf"/>
</dbReference>
<feature type="compositionally biased region" description="Basic and acidic residues" evidence="4">
    <location>
        <begin position="287"/>
        <end position="298"/>
    </location>
</feature>
<name>A0A813QVH8_ADIRI</name>
<organism evidence="6 7">
    <name type="scientific">Adineta ricciae</name>
    <name type="common">Rotifer</name>
    <dbReference type="NCBI Taxonomy" id="249248"/>
    <lineage>
        <taxon>Eukaryota</taxon>
        <taxon>Metazoa</taxon>
        <taxon>Spiralia</taxon>
        <taxon>Gnathifera</taxon>
        <taxon>Rotifera</taxon>
        <taxon>Eurotatoria</taxon>
        <taxon>Bdelloidea</taxon>
        <taxon>Adinetida</taxon>
        <taxon>Adinetidae</taxon>
        <taxon>Adineta</taxon>
    </lineage>
</organism>
<dbReference type="Proteomes" id="UP000663828">
    <property type="component" value="Unassembled WGS sequence"/>
</dbReference>
<protein>
    <recommendedName>
        <fullName evidence="5">Methyltransferase type 11 domain-containing protein</fullName>
    </recommendedName>
</protein>
<proteinExistence type="inferred from homology"/>
<dbReference type="GO" id="GO:0032259">
    <property type="term" value="P:methylation"/>
    <property type="evidence" value="ECO:0007669"/>
    <property type="project" value="UniProtKB-KW"/>
</dbReference>
<evidence type="ECO:0000313" key="7">
    <source>
        <dbReference type="Proteomes" id="UP000663828"/>
    </source>
</evidence>
<feature type="domain" description="Methyltransferase type 11" evidence="5">
    <location>
        <begin position="624"/>
        <end position="714"/>
    </location>
</feature>
<evidence type="ECO:0000256" key="4">
    <source>
        <dbReference type="SAM" id="MobiDB-lite"/>
    </source>
</evidence>
<keyword evidence="7" id="KW-1185">Reference proteome</keyword>